<dbReference type="Proteomes" id="UP001054837">
    <property type="component" value="Unassembled WGS sequence"/>
</dbReference>
<reference evidence="1 2" key="1">
    <citation type="submission" date="2021-06" db="EMBL/GenBank/DDBJ databases">
        <title>Caerostris darwini draft genome.</title>
        <authorList>
            <person name="Kono N."/>
            <person name="Arakawa K."/>
        </authorList>
    </citation>
    <scope>NUCLEOTIDE SEQUENCE [LARGE SCALE GENOMIC DNA]</scope>
</reference>
<proteinExistence type="predicted"/>
<organism evidence="1 2">
    <name type="scientific">Caerostris darwini</name>
    <dbReference type="NCBI Taxonomy" id="1538125"/>
    <lineage>
        <taxon>Eukaryota</taxon>
        <taxon>Metazoa</taxon>
        <taxon>Ecdysozoa</taxon>
        <taxon>Arthropoda</taxon>
        <taxon>Chelicerata</taxon>
        <taxon>Arachnida</taxon>
        <taxon>Araneae</taxon>
        <taxon>Araneomorphae</taxon>
        <taxon>Entelegynae</taxon>
        <taxon>Araneoidea</taxon>
        <taxon>Araneidae</taxon>
        <taxon>Caerostris</taxon>
    </lineage>
</organism>
<keyword evidence="2" id="KW-1185">Reference proteome</keyword>
<accession>A0AAV4TZ31</accession>
<sequence length="144" mass="16088">MRGQLNWNAEGEGDLHDEPNKFILEQKFLVRRQIVFNNPLHTHRICTIPPPLNYFFISQVEIEVEGMGTFADLYTPSMFCIEVGPDYVLCVVGSILESVYGILHLFLMATIDVFGGLAVTASEKPIVCISTSPALIIRQFGGRV</sequence>
<evidence type="ECO:0000313" key="2">
    <source>
        <dbReference type="Proteomes" id="UP001054837"/>
    </source>
</evidence>
<comment type="caution">
    <text evidence="1">The sequence shown here is derived from an EMBL/GenBank/DDBJ whole genome shotgun (WGS) entry which is preliminary data.</text>
</comment>
<protein>
    <submittedName>
        <fullName evidence="1">Uncharacterized protein</fullName>
    </submittedName>
</protein>
<dbReference type="EMBL" id="BPLQ01010304">
    <property type="protein sequence ID" value="GIY49848.1"/>
    <property type="molecule type" value="Genomic_DNA"/>
</dbReference>
<name>A0AAV4TZ31_9ARAC</name>
<gene>
    <name evidence="1" type="ORF">CDAR_602391</name>
</gene>
<evidence type="ECO:0000313" key="1">
    <source>
        <dbReference type="EMBL" id="GIY49848.1"/>
    </source>
</evidence>
<dbReference type="AlphaFoldDB" id="A0AAV4TZ31"/>